<dbReference type="NCBIfam" id="TIGR02436">
    <property type="entry name" value="four helix bundle protein"/>
    <property type="match status" value="1"/>
</dbReference>
<dbReference type="AlphaFoldDB" id="A0A1G9H7S8"/>
<dbReference type="RefSeq" id="WP_089682384.1">
    <property type="nucleotide sequence ID" value="NZ_FNFO01000004.1"/>
</dbReference>
<dbReference type="SUPFAM" id="SSF158446">
    <property type="entry name" value="IVS-encoded protein-like"/>
    <property type="match status" value="1"/>
</dbReference>
<dbReference type="InterPro" id="IPR012657">
    <property type="entry name" value="23S_rRNA-intervening_sequence"/>
</dbReference>
<evidence type="ECO:0000313" key="1">
    <source>
        <dbReference type="EMBL" id="SDL09078.1"/>
    </source>
</evidence>
<dbReference type="EMBL" id="FNFO01000004">
    <property type="protein sequence ID" value="SDL09078.1"/>
    <property type="molecule type" value="Genomic_DNA"/>
</dbReference>
<dbReference type="PANTHER" id="PTHR38471">
    <property type="entry name" value="FOUR HELIX BUNDLE PROTEIN"/>
    <property type="match status" value="1"/>
</dbReference>
<dbReference type="Proteomes" id="UP000198510">
    <property type="component" value="Unassembled WGS sequence"/>
</dbReference>
<evidence type="ECO:0000313" key="2">
    <source>
        <dbReference type="Proteomes" id="UP000198510"/>
    </source>
</evidence>
<protein>
    <submittedName>
        <fullName evidence="1">Four helix bundle protein</fullName>
    </submittedName>
</protein>
<keyword evidence="2" id="KW-1185">Reference proteome</keyword>
<organism evidence="1 2">
    <name type="scientific">Catalinimonas alkaloidigena</name>
    <dbReference type="NCBI Taxonomy" id="1075417"/>
    <lineage>
        <taxon>Bacteria</taxon>
        <taxon>Pseudomonadati</taxon>
        <taxon>Bacteroidota</taxon>
        <taxon>Cytophagia</taxon>
        <taxon>Cytophagales</taxon>
        <taxon>Catalimonadaceae</taxon>
        <taxon>Catalinimonas</taxon>
    </lineage>
</organism>
<dbReference type="PANTHER" id="PTHR38471:SF2">
    <property type="entry name" value="FOUR HELIX BUNDLE PROTEIN"/>
    <property type="match status" value="1"/>
</dbReference>
<dbReference type="InterPro" id="IPR036583">
    <property type="entry name" value="23S_rRNA_IVS_sf"/>
</dbReference>
<dbReference type="STRING" id="1075417.SAMN05421823_104349"/>
<dbReference type="Pfam" id="PF05635">
    <property type="entry name" value="23S_rRNA_IVP"/>
    <property type="match status" value="1"/>
</dbReference>
<accession>A0A1G9H7S8</accession>
<dbReference type="OrthoDB" id="5515766at2"/>
<sequence>MAKIQRFEDLDVWKEGVQLSVAMYKALAGCRDFGLRDQMQRASVSVPSNIAEGFERNSNQDFVRFLTIARASCGELRTQLYIAIDIGILSPEVGGALIAHTRKVSAMLSKYIQIRKEHF</sequence>
<name>A0A1G9H7S8_9BACT</name>
<dbReference type="CDD" id="cd16377">
    <property type="entry name" value="23S_rRNA_IVP_like"/>
    <property type="match status" value="1"/>
</dbReference>
<reference evidence="1 2" key="1">
    <citation type="submission" date="2016-10" db="EMBL/GenBank/DDBJ databases">
        <authorList>
            <person name="de Groot N.N."/>
        </authorList>
    </citation>
    <scope>NUCLEOTIDE SEQUENCE [LARGE SCALE GENOMIC DNA]</scope>
    <source>
        <strain evidence="1 2">DSM 25186</strain>
    </source>
</reference>
<dbReference type="Gene3D" id="1.20.1440.60">
    <property type="entry name" value="23S rRNA-intervening sequence"/>
    <property type="match status" value="1"/>
</dbReference>
<gene>
    <name evidence="1" type="ORF">SAMN05421823_104349</name>
</gene>
<proteinExistence type="predicted"/>
<dbReference type="NCBIfam" id="NF008912">
    <property type="entry name" value="PRK12275.1-6"/>
    <property type="match status" value="1"/>
</dbReference>